<feature type="binding site" evidence="6">
    <location>
        <position position="92"/>
    </location>
    <ligand>
        <name>Mg(2+)</name>
        <dbReference type="ChEBI" id="CHEBI:18420"/>
        <label>1</label>
        <note>catalytic</note>
    </ligand>
</feature>
<dbReference type="GO" id="GO:0050427">
    <property type="term" value="P:3'-phosphoadenosine 5'-phosphosulfate metabolic process"/>
    <property type="evidence" value="ECO:0007669"/>
    <property type="project" value="TreeGrafter"/>
</dbReference>
<evidence type="ECO:0000313" key="8">
    <source>
        <dbReference type="Proteomes" id="UP000237061"/>
    </source>
</evidence>
<evidence type="ECO:0000313" key="7">
    <source>
        <dbReference type="EMBL" id="POH74882.1"/>
    </source>
</evidence>
<organism evidence="7 8">
    <name type="scientific">Arthrobacter glacialis</name>
    <dbReference type="NCBI Taxonomy" id="1664"/>
    <lineage>
        <taxon>Bacteria</taxon>
        <taxon>Bacillati</taxon>
        <taxon>Actinomycetota</taxon>
        <taxon>Actinomycetes</taxon>
        <taxon>Micrococcales</taxon>
        <taxon>Micrococcaceae</taxon>
        <taxon>Arthrobacter</taxon>
    </lineage>
</organism>
<dbReference type="Gene3D" id="3.40.190.80">
    <property type="match status" value="1"/>
</dbReference>
<dbReference type="PROSITE" id="PS00629">
    <property type="entry name" value="IMP_1"/>
    <property type="match status" value="1"/>
</dbReference>
<evidence type="ECO:0000256" key="2">
    <source>
        <dbReference type="ARBA" id="ARBA00022723"/>
    </source>
</evidence>
<dbReference type="InterPro" id="IPR020583">
    <property type="entry name" value="Inositol_monoP_metal-BS"/>
</dbReference>
<feature type="binding site" evidence="6">
    <location>
        <position position="93"/>
    </location>
    <ligand>
        <name>Mg(2+)</name>
        <dbReference type="ChEBI" id="CHEBI:18420"/>
        <label>2</label>
    </ligand>
</feature>
<dbReference type="Proteomes" id="UP000237061">
    <property type="component" value="Unassembled WGS sequence"/>
</dbReference>
<dbReference type="GO" id="GO:0008441">
    <property type="term" value="F:3'(2'),5'-bisphosphate nucleotidase activity"/>
    <property type="evidence" value="ECO:0007669"/>
    <property type="project" value="UniProtKB-EC"/>
</dbReference>
<dbReference type="Pfam" id="PF00459">
    <property type="entry name" value="Inositol_P"/>
    <property type="match status" value="1"/>
</dbReference>
<feature type="binding site" evidence="6">
    <location>
        <position position="72"/>
    </location>
    <ligand>
        <name>Mg(2+)</name>
        <dbReference type="ChEBI" id="CHEBI:18420"/>
        <label>1</label>
        <note>catalytic</note>
    </ligand>
</feature>
<dbReference type="EMBL" id="PPXC01000002">
    <property type="protein sequence ID" value="POH74882.1"/>
    <property type="molecule type" value="Genomic_DNA"/>
</dbReference>
<feature type="binding site" evidence="6">
    <location>
        <position position="90"/>
    </location>
    <ligand>
        <name>Mg(2+)</name>
        <dbReference type="ChEBI" id="CHEBI:18420"/>
        <label>2</label>
    </ligand>
</feature>
<proteinExistence type="predicted"/>
<evidence type="ECO:0000256" key="6">
    <source>
        <dbReference type="PIRSR" id="PIRSR600760-2"/>
    </source>
</evidence>
<evidence type="ECO:0000256" key="5">
    <source>
        <dbReference type="ARBA" id="ARBA00042530"/>
    </source>
</evidence>
<dbReference type="PRINTS" id="PR00377">
    <property type="entry name" value="IMPHPHTASES"/>
</dbReference>
<sequence>MNGFSLSGVQADQQLARALAEQAGQMLLRLQSEAVRDHVPAHTLKDLGDASSEKMLSTWLHEARPADAILSEEAQDSSRRLGASRVWIIDPLDGTKEFSEGRSDWAVHVALWNSGELTAGAVALPGLGTVLDSGTPLPERPDPSKPFRLAVSRSRPSPLAEALASIMNAELVPMGSAGYKAGAVIRGEADAYLHSGGQYEWDSAAPVAVAMSLGFHASRIDGTPLCYNQPDPYLPDLLLCHQENAGEMLESIDLLLKTNNTRPNGLFMDGMYQR</sequence>
<comment type="cofactor">
    <cofactor evidence="6">
        <name>Mg(2+)</name>
        <dbReference type="ChEBI" id="CHEBI:18420"/>
    </cofactor>
</comment>
<dbReference type="CDD" id="cd01638">
    <property type="entry name" value="CysQ"/>
    <property type="match status" value="1"/>
</dbReference>
<evidence type="ECO:0000256" key="4">
    <source>
        <dbReference type="ARBA" id="ARBA00041694"/>
    </source>
</evidence>
<dbReference type="InterPro" id="IPR050725">
    <property type="entry name" value="CysQ/Inositol_MonoPase"/>
</dbReference>
<dbReference type="AlphaFoldDB" id="A0A2S4A110"/>
<dbReference type="SUPFAM" id="SSF56655">
    <property type="entry name" value="Carbohydrate phosphatase"/>
    <property type="match status" value="1"/>
</dbReference>
<dbReference type="Gene3D" id="3.30.540.10">
    <property type="entry name" value="Fructose-1,6-Bisphosphatase, subunit A, domain 1"/>
    <property type="match status" value="1"/>
</dbReference>
<gene>
    <name evidence="7" type="ORF">CVS27_03185</name>
</gene>
<comment type="caution">
    <text evidence="7">The sequence shown here is derived from an EMBL/GenBank/DDBJ whole genome shotgun (WGS) entry which is preliminary data.</text>
</comment>
<evidence type="ECO:0000256" key="1">
    <source>
        <dbReference type="ARBA" id="ARBA00001625"/>
    </source>
</evidence>
<keyword evidence="3 6" id="KW-0460">Magnesium</keyword>
<keyword evidence="8" id="KW-1185">Reference proteome</keyword>
<comment type="catalytic activity">
    <reaction evidence="1">
        <text>adenosine 3',5'-bisphosphate + H2O = AMP + phosphate</text>
        <dbReference type="Rhea" id="RHEA:10040"/>
        <dbReference type="ChEBI" id="CHEBI:15377"/>
        <dbReference type="ChEBI" id="CHEBI:43474"/>
        <dbReference type="ChEBI" id="CHEBI:58343"/>
        <dbReference type="ChEBI" id="CHEBI:456215"/>
        <dbReference type="EC" id="3.1.3.7"/>
    </reaction>
</comment>
<dbReference type="PANTHER" id="PTHR43028">
    <property type="entry name" value="3'(2'),5'-BISPHOSPHATE NUCLEOTIDASE 1"/>
    <property type="match status" value="1"/>
</dbReference>
<accession>A0A2S4A110</accession>
<dbReference type="RefSeq" id="WP_103464290.1">
    <property type="nucleotide sequence ID" value="NZ_PPXC01000002.1"/>
</dbReference>
<dbReference type="InterPro" id="IPR000760">
    <property type="entry name" value="Inositol_monophosphatase-like"/>
</dbReference>
<name>A0A2S4A110_ARTGL</name>
<evidence type="ECO:0000256" key="3">
    <source>
        <dbReference type="ARBA" id="ARBA00022842"/>
    </source>
</evidence>
<dbReference type="PANTHER" id="PTHR43028:SF5">
    <property type="entry name" value="3'(2'),5'-BISPHOSPHATE NUCLEOTIDASE 1"/>
    <property type="match status" value="1"/>
</dbReference>
<dbReference type="GO" id="GO:0000103">
    <property type="term" value="P:sulfate assimilation"/>
    <property type="evidence" value="ECO:0007669"/>
    <property type="project" value="TreeGrafter"/>
</dbReference>
<dbReference type="GO" id="GO:0046872">
    <property type="term" value="F:metal ion binding"/>
    <property type="evidence" value="ECO:0007669"/>
    <property type="project" value="UniProtKB-KW"/>
</dbReference>
<keyword evidence="2 6" id="KW-0479">Metal-binding</keyword>
<feature type="binding site" evidence="6">
    <location>
        <position position="202"/>
    </location>
    <ligand>
        <name>Mg(2+)</name>
        <dbReference type="ChEBI" id="CHEBI:18420"/>
        <label>1</label>
        <note>catalytic</note>
    </ligand>
</feature>
<protein>
    <recommendedName>
        <fullName evidence="4">3'(2'),5-bisphosphonucleoside 3'(2')-phosphohydrolase</fullName>
    </recommendedName>
    <alternativeName>
        <fullName evidence="5">DPNPase</fullName>
    </alternativeName>
</protein>
<reference evidence="7 8" key="1">
    <citation type="submission" date="2018-01" db="EMBL/GenBank/DDBJ databases">
        <title>Arthrobacter sp. nov., from glaciers in China.</title>
        <authorList>
            <person name="Liu Q."/>
            <person name="Xin Y.-H."/>
        </authorList>
    </citation>
    <scope>NUCLEOTIDE SEQUENCE [LARGE SCALE GENOMIC DNA]</scope>
    <source>
        <strain evidence="7 8">HLT2-12-2</strain>
    </source>
</reference>